<dbReference type="InterPro" id="IPR013766">
    <property type="entry name" value="Thioredoxin_domain"/>
</dbReference>
<keyword evidence="4" id="KW-0676">Redox-active center</keyword>
<keyword evidence="3" id="KW-1015">Disulfide bond</keyword>
<proteinExistence type="predicted"/>
<protein>
    <submittedName>
        <fullName evidence="6">Peroxiredoxin</fullName>
    </submittedName>
</protein>
<dbReference type="GO" id="GO:0016491">
    <property type="term" value="F:oxidoreductase activity"/>
    <property type="evidence" value="ECO:0007669"/>
    <property type="project" value="InterPro"/>
</dbReference>
<dbReference type="PANTHER" id="PTHR42852">
    <property type="entry name" value="THIOL:DISULFIDE INTERCHANGE PROTEIN DSBE"/>
    <property type="match status" value="1"/>
</dbReference>
<dbReference type="Pfam" id="PF00578">
    <property type="entry name" value="AhpC-TSA"/>
    <property type="match status" value="2"/>
</dbReference>
<dbReference type="InterPro" id="IPR036249">
    <property type="entry name" value="Thioredoxin-like_sf"/>
</dbReference>
<dbReference type="PANTHER" id="PTHR42852:SF6">
    <property type="entry name" value="THIOL:DISULFIDE INTERCHANGE PROTEIN DSBE"/>
    <property type="match status" value="1"/>
</dbReference>
<comment type="subcellular location">
    <subcellularLocation>
        <location evidence="1">Cell envelope</location>
    </subcellularLocation>
</comment>
<dbReference type="GO" id="GO:0017004">
    <property type="term" value="P:cytochrome complex assembly"/>
    <property type="evidence" value="ECO:0007669"/>
    <property type="project" value="UniProtKB-KW"/>
</dbReference>
<evidence type="ECO:0000313" key="6">
    <source>
        <dbReference type="EMBL" id="SER01498.1"/>
    </source>
</evidence>
<dbReference type="OrthoDB" id="750178at2"/>
<dbReference type="GO" id="GO:0016209">
    <property type="term" value="F:antioxidant activity"/>
    <property type="evidence" value="ECO:0007669"/>
    <property type="project" value="InterPro"/>
</dbReference>
<sequence length="632" mass="70137">MKKLVSLLMLAIPFMGICQQKYKITGVISGVPSKAKMYLVYDQGNTFVKDSCRLTAGTFKFSGLFKGPKSAILVLSRTGKYADTGVLDMQSVYLEATPVRVIGSDSVAKAKITGGTLNAQNQEKLRLIKNIKGSVYQQEPKLVTAFVARYPTSKVSLDWLMSFSPKNQWVADSYAKLSPSLKQSTAAKAFGLEIQHFLSVFPGKVAPDFSLSDSKGKIRKLSDFKGKYVLLDFWASYCKPCRAANPGLKALYDALKSTGKFEIVGISADRSKAPWLKAIEEDQLSWTQLIDLPNEGTTKATDLYSVSILPTHYLIGPDGKILSLDVLAKIKKDKVLPAEEKAGVMGKLSDLVETNILTALKKEQLSEVGFKEDFNDVDNQLNTDIGESALSNELGMLKFPEDSLAINRLINTRGTPMYKQKQKMKKAFIASHPNSFLSLYLLNEMEIMYSTESYAAAFNALSDQLKATSIAEKIKARLEKGNATPVGTLAVDFKRIDQFGKTVKLSDYKGKLVILDFWGTWCIPCRLTHPHLKELYSRYKAKGLEIVAVANEKTKDPEKARVGWLGAIKKDDVNWVQVLNKEGEDNQDIVKDYAITSYPTKLLLDQNGKILMRVIGGMNDEMDILIKSILDK</sequence>
<feature type="domain" description="Thioredoxin" evidence="5">
    <location>
        <begin position="200"/>
        <end position="344"/>
    </location>
</feature>
<dbReference type="Pfam" id="PF14289">
    <property type="entry name" value="DUF4369"/>
    <property type="match status" value="1"/>
</dbReference>
<dbReference type="STRING" id="390241.SAMN04488023_103109"/>
<evidence type="ECO:0000256" key="1">
    <source>
        <dbReference type="ARBA" id="ARBA00004196"/>
    </source>
</evidence>
<evidence type="ECO:0000259" key="5">
    <source>
        <dbReference type="PROSITE" id="PS51352"/>
    </source>
</evidence>
<name>A0A1H9KQY5_9SPHI</name>
<dbReference type="SUPFAM" id="SSF52833">
    <property type="entry name" value="Thioredoxin-like"/>
    <property type="match status" value="2"/>
</dbReference>
<dbReference type="EMBL" id="FOGG01000003">
    <property type="protein sequence ID" value="SER01498.1"/>
    <property type="molecule type" value="Genomic_DNA"/>
</dbReference>
<dbReference type="GO" id="GO:0030313">
    <property type="term" value="C:cell envelope"/>
    <property type="evidence" value="ECO:0007669"/>
    <property type="project" value="UniProtKB-SubCell"/>
</dbReference>
<dbReference type="InterPro" id="IPR000866">
    <property type="entry name" value="AhpC/TSA"/>
</dbReference>
<evidence type="ECO:0000313" key="7">
    <source>
        <dbReference type="Proteomes" id="UP000199572"/>
    </source>
</evidence>
<keyword evidence="2" id="KW-0201">Cytochrome c-type biogenesis</keyword>
<evidence type="ECO:0000256" key="4">
    <source>
        <dbReference type="ARBA" id="ARBA00023284"/>
    </source>
</evidence>
<feature type="domain" description="Thioredoxin" evidence="5">
    <location>
        <begin position="484"/>
        <end position="632"/>
    </location>
</feature>
<dbReference type="Gene3D" id="3.40.30.10">
    <property type="entry name" value="Glutaredoxin"/>
    <property type="match status" value="2"/>
</dbReference>
<evidence type="ECO:0000256" key="2">
    <source>
        <dbReference type="ARBA" id="ARBA00022748"/>
    </source>
</evidence>
<evidence type="ECO:0000256" key="3">
    <source>
        <dbReference type="ARBA" id="ARBA00023157"/>
    </source>
</evidence>
<organism evidence="6 7">
    <name type="scientific">Pedobacter rhizosphaerae</name>
    <dbReference type="NCBI Taxonomy" id="390241"/>
    <lineage>
        <taxon>Bacteria</taxon>
        <taxon>Pseudomonadati</taxon>
        <taxon>Bacteroidota</taxon>
        <taxon>Sphingobacteriia</taxon>
        <taxon>Sphingobacteriales</taxon>
        <taxon>Sphingobacteriaceae</taxon>
        <taxon>Pedobacter</taxon>
    </lineage>
</organism>
<dbReference type="Proteomes" id="UP000199572">
    <property type="component" value="Unassembled WGS sequence"/>
</dbReference>
<dbReference type="InterPro" id="IPR050553">
    <property type="entry name" value="Thioredoxin_ResA/DsbE_sf"/>
</dbReference>
<dbReference type="InterPro" id="IPR025380">
    <property type="entry name" value="DUF4369"/>
</dbReference>
<accession>A0A1H9KQY5</accession>
<keyword evidence="7" id="KW-1185">Reference proteome</keyword>
<reference evidence="6 7" key="1">
    <citation type="submission" date="2016-10" db="EMBL/GenBank/DDBJ databases">
        <authorList>
            <person name="de Groot N.N."/>
        </authorList>
    </citation>
    <scope>NUCLEOTIDE SEQUENCE [LARGE SCALE GENOMIC DNA]</scope>
    <source>
        <strain evidence="6 7">DSM 18610</strain>
    </source>
</reference>
<dbReference type="PROSITE" id="PS51352">
    <property type="entry name" value="THIOREDOXIN_2"/>
    <property type="match status" value="2"/>
</dbReference>
<dbReference type="CDD" id="cd02966">
    <property type="entry name" value="TlpA_like_family"/>
    <property type="match status" value="2"/>
</dbReference>
<dbReference type="RefSeq" id="WP_090881499.1">
    <property type="nucleotide sequence ID" value="NZ_FOGG01000003.1"/>
</dbReference>
<dbReference type="AlphaFoldDB" id="A0A1H9KQY5"/>
<gene>
    <name evidence="6" type="ORF">SAMN04488023_103109</name>
</gene>